<name>A0A1R3S034_ASPC5</name>
<dbReference type="Proteomes" id="UP000188318">
    <property type="component" value="Unassembled WGS sequence"/>
</dbReference>
<dbReference type="Gene3D" id="3.30.70.1990">
    <property type="match status" value="1"/>
</dbReference>
<dbReference type="EMBL" id="KV907494">
    <property type="protein sequence ID" value="OOG00117.1"/>
    <property type="molecule type" value="Genomic_DNA"/>
</dbReference>
<dbReference type="VEuPathDB" id="FungiDB:ASPCADRAFT_504014"/>
<dbReference type="SUPFAM" id="SSF51905">
    <property type="entry name" value="FAD/NAD(P)-binding domain"/>
    <property type="match status" value="1"/>
</dbReference>
<dbReference type="PANTHER" id="PTHR42923">
    <property type="entry name" value="PROTOPORPHYRINOGEN OXIDASE"/>
    <property type="match status" value="1"/>
</dbReference>
<dbReference type="PANTHER" id="PTHR42923:SF26">
    <property type="entry name" value="FMN REDUCTASE LOT6, PUTATIVE (AFU_ORTHOLOGUE AFUA_7G06600)-RELATED"/>
    <property type="match status" value="1"/>
</dbReference>
<proteinExistence type="predicted"/>
<dbReference type="Pfam" id="PF13450">
    <property type="entry name" value="NAD_binding_8"/>
    <property type="match status" value="1"/>
</dbReference>
<evidence type="ECO:0000313" key="3">
    <source>
        <dbReference type="Proteomes" id="UP000188318"/>
    </source>
</evidence>
<dbReference type="InterPro" id="IPR036188">
    <property type="entry name" value="FAD/NAD-bd_sf"/>
</dbReference>
<evidence type="ECO:0000256" key="1">
    <source>
        <dbReference type="SAM" id="SignalP"/>
    </source>
</evidence>
<dbReference type="Gene3D" id="1.10.405.20">
    <property type="match status" value="1"/>
</dbReference>
<keyword evidence="3" id="KW-1185">Reference proteome</keyword>
<sequence length="489" mass="52663">MPSAKFLFTAAVAVGSCGVAATTSNSTFGTRFPEAVVQAVDVVVVGGGASGANAAVHFKDAGLSLLLVEKQDRLGGMVNSWTDPATGTNYDYGVATYTNYTGTVAFFDRLGVDIVEPDEDGTYTSYYADFTTGETVDYVAPSVTDELLALETFYNVSSLYQDLFLPSYANWPAPDDIPEDLLMPFRDFAIKYNLNDTMLLIWAGIGAGLADMLDAPTLYLMQTFGPQTAAVFLGTDVQYVPASGRNQDIYDAAADILGDSVLLNSVVVESVRLPGNLGVELLVQDQVHGNYTIILAERLVIAIEPTASNMAAFSLDETESAIFNQATWSVVNTGIVSHPSLPVDGLIYNLPTTAVNGNDFAYPEPPFVDYFEYLGDGLWQVIVVGWLGFTESAAQDMANEAVQALAAAGTIPATHGTNLTIKAWSNHGAMDMRTTAENLQAGFIQNQYALQGHRSTYWTGGAFSNQLSTYLWGYNLEYLVPLVRESFQS</sequence>
<organism evidence="2 3">
    <name type="scientific">Aspergillus carbonarius (strain ITEM 5010)</name>
    <dbReference type="NCBI Taxonomy" id="602072"/>
    <lineage>
        <taxon>Eukaryota</taxon>
        <taxon>Fungi</taxon>
        <taxon>Dikarya</taxon>
        <taxon>Ascomycota</taxon>
        <taxon>Pezizomycotina</taxon>
        <taxon>Eurotiomycetes</taxon>
        <taxon>Eurotiomycetidae</taxon>
        <taxon>Eurotiales</taxon>
        <taxon>Aspergillaceae</taxon>
        <taxon>Aspergillus</taxon>
        <taxon>Aspergillus subgen. Circumdati</taxon>
    </lineage>
</organism>
<feature type="signal peptide" evidence="1">
    <location>
        <begin position="1"/>
        <end position="21"/>
    </location>
</feature>
<reference evidence="3" key="1">
    <citation type="journal article" date="2017" name="Genome Biol.">
        <title>Comparative genomics reveals high biological diversity and specific adaptations in the industrially and medically important fungal genus Aspergillus.</title>
        <authorList>
            <person name="de Vries R.P."/>
            <person name="Riley R."/>
            <person name="Wiebenga A."/>
            <person name="Aguilar-Osorio G."/>
            <person name="Amillis S."/>
            <person name="Uchima C.A."/>
            <person name="Anderluh G."/>
            <person name="Asadollahi M."/>
            <person name="Askin M."/>
            <person name="Barry K."/>
            <person name="Battaglia E."/>
            <person name="Bayram O."/>
            <person name="Benocci T."/>
            <person name="Braus-Stromeyer S.A."/>
            <person name="Caldana C."/>
            <person name="Canovas D."/>
            <person name="Cerqueira G.C."/>
            <person name="Chen F."/>
            <person name="Chen W."/>
            <person name="Choi C."/>
            <person name="Clum A."/>
            <person name="Dos Santos R.A."/>
            <person name="Damasio A.R."/>
            <person name="Diallinas G."/>
            <person name="Emri T."/>
            <person name="Fekete E."/>
            <person name="Flipphi M."/>
            <person name="Freyberg S."/>
            <person name="Gallo A."/>
            <person name="Gournas C."/>
            <person name="Habgood R."/>
            <person name="Hainaut M."/>
            <person name="Harispe M.L."/>
            <person name="Henrissat B."/>
            <person name="Hilden K.S."/>
            <person name="Hope R."/>
            <person name="Hossain A."/>
            <person name="Karabika E."/>
            <person name="Karaffa L."/>
            <person name="Karanyi Z."/>
            <person name="Krasevec N."/>
            <person name="Kuo A."/>
            <person name="Kusch H."/>
            <person name="LaButti K."/>
            <person name="Lagendijk E.L."/>
            <person name="Lapidus A."/>
            <person name="Levasseur A."/>
            <person name="Lindquist E."/>
            <person name="Lipzen A."/>
            <person name="Logrieco A.F."/>
            <person name="MacCabe A."/>
            <person name="Maekelae M.R."/>
            <person name="Malavazi I."/>
            <person name="Melin P."/>
            <person name="Meyer V."/>
            <person name="Mielnichuk N."/>
            <person name="Miskei M."/>
            <person name="Molnar A.P."/>
            <person name="Mule G."/>
            <person name="Ngan C.Y."/>
            <person name="Orejas M."/>
            <person name="Orosz E."/>
            <person name="Ouedraogo J.P."/>
            <person name="Overkamp K.M."/>
            <person name="Park H.-S."/>
            <person name="Perrone G."/>
            <person name="Piumi F."/>
            <person name="Punt P.J."/>
            <person name="Ram A.F."/>
            <person name="Ramon A."/>
            <person name="Rauscher S."/>
            <person name="Record E."/>
            <person name="Riano-Pachon D.M."/>
            <person name="Robert V."/>
            <person name="Roehrig J."/>
            <person name="Ruller R."/>
            <person name="Salamov A."/>
            <person name="Salih N.S."/>
            <person name="Samson R.A."/>
            <person name="Sandor E."/>
            <person name="Sanguinetti M."/>
            <person name="Schuetze T."/>
            <person name="Sepcic K."/>
            <person name="Shelest E."/>
            <person name="Sherlock G."/>
            <person name="Sophianopoulou V."/>
            <person name="Squina F.M."/>
            <person name="Sun H."/>
            <person name="Susca A."/>
            <person name="Todd R.B."/>
            <person name="Tsang A."/>
            <person name="Unkles S.E."/>
            <person name="van de Wiele N."/>
            <person name="van Rossen-Uffink D."/>
            <person name="Oliveira J.V."/>
            <person name="Vesth T.C."/>
            <person name="Visser J."/>
            <person name="Yu J.-H."/>
            <person name="Zhou M."/>
            <person name="Andersen M.R."/>
            <person name="Archer D.B."/>
            <person name="Baker S.E."/>
            <person name="Benoit I."/>
            <person name="Brakhage A.A."/>
            <person name="Braus G.H."/>
            <person name="Fischer R."/>
            <person name="Frisvad J.C."/>
            <person name="Goldman G.H."/>
            <person name="Houbraken J."/>
            <person name="Oakley B."/>
            <person name="Pocsi I."/>
            <person name="Scazzocchio C."/>
            <person name="Seiboth B."/>
            <person name="vanKuyk P.A."/>
            <person name="Wortman J."/>
            <person name="Dyer P.S."/>
            <person name="Grigoriev I.V."/>
        </authorList>
    </citation>
    <scope>NUCLEOTIDE SEQUENCE [LARGE SCALE GENOMIC DNA]</scope>
    <source>
        <strain evidence="3">ITEM 5010</strain>
    </source>
</reference>
<dbReference type="InterPro" id="IPR050464">
    <property type="entry name" value="Zeta_carotene_desat/Oxidored"/>
</dbReference>
<gene>
    <name evidence="2" type="ORF">ASPCADRAFT_504014</name>
</gene>
<keyword evidence="1" id="KW-0732">Signal</keyword>
<protein>
    <recommendedName>
        <fullName evidence="4">Amine oxidase domain-containing protein</fullName>
    </recommendedName>
</protein>
<evidence type="ECO:0008006" key="4">
    <source>
        <dbReference type="Google" id="ProtNLM"/>
    </source>
</evidence>
<dbReference type="AlphaFoldDB" id="A0A1R3S034"/>
<dbReference type="OrthoDB" id="68575at2759"/>
<accession>A0A1R3S034</accession>
<dbReference type="GO" id="GO:0016491">
    <property type="term" value="F:oxidoreductase activity"/>
    <property type="evidence" value="ECO:0007669"/>
    <property type="project" value="TreeGrafter"/>
</dbReference>
<dbReference type="STRING" id="602072.A0A1R3S034"/>
<feature type="chain" id="PRO_5012548733" description="Amine oxidase domain-containing protein" evidence="1">
    <location>
        <begin position="22"/>
        <end position="489"/>
    </location>
</feature>
<dbReference type="Gene3D" id="3.50.50.60">
    <property type="entry name" value="FAD/NAD(P)-binding domain"/>
    <property type="match status" value="1"/>
</dbReference>
<dbReference type="PROSITE" id="PS51257">
    <property type="entry name" value="PROKAR_LIPOPROTEIN"/>
    <property type="match status" value="1"/>
</dbReference>
<evidence type="ECO:0000313" key="2">
    <source>
        <dbReference type="EMBL" id="OOG00117.1"/>
    </source>
</evidence>
<dbReference type="OMA" id="NFQTTLW"/>